<feature type="transmembrane region" description="Helical" evidence="1">
    <location>
        <begin position="28"/>
        <end position="52"/>
    </location>
</feature>
<organism evidence="2 3">
    <name type="scientific">Populus alba x Populus x berolinensis</name>
    <dbReference type="NCBI Taxonomy" id="444605"/>
    <lineage>
        <taxon>Eukaryota</taxon>
        <taxon>Viridiplantae</taxon>
        <taxon>Streptophyta</taxon>
        <taxon>Embryophyta</taxon>
        <taxon>Tracheophyta</taxon>
        <taxon>Spermatophyta</taxon>
        <taxon>Magnoliopsida</taxon>
        <taxon>eudicotyledons</taxon>
        <taxon>Gunneridae</taxon>
        <taxon>Pentapetalae</taxon>
        <taxon>rosids</taxon>
        <taxon>fabids</taxon>
        <taxon>Malpighiales</taxon>
        <taxon>Salicaceae</taxon>
        <taxon>Saliceae</taxon>
        <taxon>Populus</taxon>
    </lineage>
</organism>
<accession>A0AAD6QLK2</accession>
<evidence type="ECO:0000256" key="1">
    <source>
        <dbReference type="SAM" id="Phobius"/>
    </source>
</evidence>
<keyword evidence="3" id="KW-1185">Reference proteome</keyword>
<keyword evidence="1" id="KW-0812">Transmembrane</keyword>
<comment type="caution">
    <text evidence="2">The sequence shown here is derived from an EMBL/GenBank/DDBJ whole genome shotgun (WGS) entry which is preliminary data.</text>
</comment>
<keyword evidence="1" id="KW-1133">Transmembrane helix</keyword>
<keyword evidence="1" id="KW-0472">Membrane</keyword>
<reference evidence="2" key="1">
    <citation type="journal article" date="2023" name="Mol. Ecol. Resour.">
        <title>Chromosome-level genome assembly of a triploid poplar Populus alba 'Berolinensis'.</title>
        <authorList>
            <person name="Chen S."/>
            <person name="Yu Y."/>
            <person name="Wang X."/>
            <person name="Wang S."/>
            <person name="Zhang T."/>
            <person name="Zhou Y."/>
            <person name="He R."/>
            <person name="Meng N."/>
            <person name="Wang Y."/>
            <person name="Liu W."/>
            <person name="Liu Z."/>
            <person name="Liu J."/>
            <person name="Guo Q."/>
            <person name="Huang H."/>
            <person name="Sederoff R.R."/>
            <person name="Wang G."/>
            <person name="Qu G."/>
            <person name="Chen S."/>
        </authorList>
    </citation>
    <scope>NUCLEOTIDE SEQUENCE</scope>
    <source>
        <strain evidence="2">SC-2020</strain>
    </source>
</reference>
<proteinExistence type="predicted"/>
<name>A0AAD6QLK2_9ROSI</name>
<dbReference type="AlphaFoldDB" id="A0AAD6QLK2"/>
<dbReference type="Proteomes" id="UP001164929">
    <property type="component" value="Chromosome 6"/>
</dbReference>
<evidence type="ECO:0000313" key="2">
    <source>
        <dbReference type="EMBL" id="KAJ6992579.1"/>
    </source>
</evidence>
<evidence type="ECO:0000313" key="3">
    <source>
        <dbReference type="Proteomes" id="UP001164929"/>
    </source>
</evidence>
<gene>
    <name evidence="2" type="ORF">NC653_015849</name>
</gene>
<dbReference type="EMBL" id="JAQIZT010000006">
    <property type="protein sequence ID" value="KAJ6992579.1"/>
    <property type="molecule type" value="Genomic_DNA"/>
</dbReference>
<protein>
    <submittedName>
        <fullName evidence="2">Uncharacterized protein</fullName>
    </submittedName>
</protein>
<sequence>MLVRFNPKTDLHVKVIVKYDLRLSRANITFSGLFAFPAFTSGLFCHVLLNFFL</sequence>